<keyword evidence="8" id="KW-0969">Cilium</keyword>
<keyword evidence="3 5" id="KW-1005">Bacterial flagellum biogenesis</keyword>
<sequence>MSTVSSTSSDYIKALQQSSNTAASAPNQQLGQADFLRLLTTQLQNQDPNKPMDPKDFVTNLTQMSQLQSTQDLNTSMTAMLSGFQGLQTLQAASIIGKSVQANGEDLTYTQGQDAQFRLTAKTDQALTDVKVVVSKDGEAVKNISVGDLSADKTINWDGTDDNGNALADGTYKLTAYGTDSNGSIQQISTVVGTKVNSVAIGTDGKMKLTLATGEQVAMDAVREIGQ</sequence>
<accession>A0A066ZZ97</accession>
<gene>
    <name evidence="8" type="ORF">EI16_03830</name>
</gene>
<dbReference type="Pfam" id="PF03963">
    <property type="entry name" value="FlgD"/>
    <property type="match status" value="1"/>
</dbReference>
<dbReference type="GO" id="GO:0044781">
    <property type="term" value="P:bacterial-type flagellum organization"/>
    <property type="evidence" value="ECO:0007669"/>
    <property type="project" value="UniProtKB-UniRule"/>
</dbReference>
<evidence type="ECO:0000256" key="3">
    <source>
        <dbReference type="ARBA" id="ARBA00022795"/>
    </source>
</evidence>
<dbReference type="Pfam" id="PF13861">
    <property type="entry name" value="FLgD_tudor"/>
    <property type="match status" value="1"/>
</dbReference>
<dbReference type="InterPro" id="IPR025963">
    <property type="entry name" value="FLgD_Tudor"/>
</dbReference>
<dbReference type="InterPro" id="IPR005648">
    <property type="entry name" value="FlgD"/>
</dbReference>
<evidence type="ECO:0000259" key="6">
    <source>
        <dbReference type="Pfam" id="PF13860"/>
    </source>
</evidence>
<organism evidence="8 9">
    <name type="scientific">Hydrogenovibrio marinus</name>
    <dbReference type="NCBI Taxonomy" id="28885"/>
    <lineage>
        <taxon>Bacteria</taxon>
        <taxon>Pseudomonadati</taxon>
        <taxon>Pseudomonadota</taxon>
        <taxon>Gammaproteobacteria</taxon>
        <taxon>Thiotrichales</taxon>
        <taxon>Piscirickettsiaceae</taxon>
        <taxon>Hydrogenovibrio</taxon>
    </lineage>
</organism>
<feature type="domain" description="FlgD/Vpr Ig-like" evidence="6">
    <location>
        <begin position="111"/>
        <end position="180"/>
    </location>
</feature>
<proteinExistence type="inferred from homology"/>
<dbReference type="EMBL" id="JMIU01000001">
    <property type="protein sequence ID" value="KDN95440.1"/>
    <property type="molecule type" value="Genomic_DNA"/>
</dbReference>
<dbReference type="AlphaFoldDB" id="A0A066ZZ97"/>
<evidence type="ECO:0000313" key="9">
    <source>
        <dbReference type="Proteomes" id="UP000027341"/>
    </source>
</evidence>
<keyword evidence="8" id="KW-0966">Cell projection</keyword>
<dbReference type="STRING" id="28885.EI16_03830"/>
<comment type="caution">
    <text evidence="8">The sequence shown here is derived from an EMBL/GenBank/DDBJ whole genome shotgun (WGS) entry which is preliminary data.</text>
</comment>
<dbReference type="Gene3D" id="2.60.40.4070">
    <property type="match status" value="1"/>
</dbReference>
<evidence type="ECO:0000256" key="1">
    <source>
        <dbReference type="ARBA" id="ARBA00010577"/>
    </source>
</evidence>
<evidence type="ECO:0000256" key="4">
    <source>
        <dbReference type="ARBA" id="ARBA00024746"/>
    </source>
</evidence>
<dbReference type="Gene3D" id="2.30.30.910">
    <property type="match status" value="1"/>
</dbReference>
<evidence type="ECO:0000256" key="2">
    <source>
        <dbReference type="ARBA" id="ARBA00016013"/>
    </source>
</evidence>
<name>A0A066ZZ97_HYDMR</name>
<evidence type="ECO:0000313" key="8">
    <source>
        <dbReference type="EMBL" id="KDN95440.1"/>
    </source>
</evidence>
<keyword evidence="8" id="KW-0282">Flagellum</keyword>
<reference evidence="8 9" key="1">
    <citation type="submission" date="2014-04" db="EMBL/GenBank/DDBJ databases">
        <title>Draft genome sequence of Hydrogenovibrio marinus MH-110, a model organism for aerobic H2 metabolism.</title>
        <authorList>
            <person name="Cha H.J."/>
            <person name="Jo B.H."/>
            <person name="Hwang B.H."/>
        </authorList>
    </citation>
    <scope>NUCLEOTIDE SEQUENCE [LARGE SCALE GENOMIC DNA]</scope>
    <source>
        <strain evidence="8 9">MH-110</strain>
    </source>
</reference>
<feature type="domain" description="FlgD Tudor-like" evidence="7">
    <location>
        <begin position="88"/>
        <end position="223"/>
    </location>
</feature>
<keyword evidence="9" id="KW-1185">Reference proteome</keyword>
<dbReference type="InterPro" id="IPR025965">
    <property type="entry name" value="FlgD/Vpr_Ig-like"/>
</dbReference>
<dbReference type="Pfam" id="PF13860">
    <property type="entry name" value="FlgD_ig"/>
    <property type="match status" value="1"/>
</dbReference>
<dbReference type="RefSeq" id="WP_029909591.1">
    <property type="nucleotide sequence ID" value="NZ_AP020335.1"/>
</dbReference>
<protein>
    <recommendedName>
        <fullName evidence="2 5">Basal-body rod modification protein FlgD</fullName>
    </recommendedName>
</protein>
<evidence type="ECO:0000256" key="5">
    <source>
        <dbReference type="RuleBase" id="RU362076"/>
    </source>
</evidence>
<comment type="function">
    <text evidence="4 5">Required for flagellar hook formation. May act as a scaffolding protein.</text>
</comment>
<comment type="similarity">
    <text evidence="1 5">Belongs to the FlgD family.</text>
</comment>
<dbReference type="Proteomes" id="UP000027341">
    <property type="component" value="Unassembled WGS sequence"/>
</dbReference>
<evidence type="ECO:0000259" key="7">
    <source>
        <dbReference type="Pfam" id="PF13861"/>
    </source>
</evidence>